<feature type="domain" description="Cytochrome b5 heme-binding" evidence="6">
    <location>
        <begin position="1"/>
        <end position="78"/>
    </location>
</feature>
<dbReference type="InterPro" id="IPR013785">
    <property type="entry name" value="Aldolase_TIM"/>
</dbReference>
<feature type="domain" description="FMN hydroxy acid dehydrogenase" evidence="7">
    <location>
        <begin position="107"/>
        <end position="484"/>
    </location>
</feature>
<evidence type="ECO:0000313" key="8">
    <source>
        <dbReference type="EMBL" id="KAF7579223.1"/>
    </source>
</evidence>
<evidence type="ECO:0000256" key="1">
    <source>
        <dbReference type="ARBA" id="ARBA00001917"/>
    </source>
</evidence>
<evidence type="ECO:0000256" key="4">
    <source>
        <dbReference type="ARBA" id="ARBA00023002"/>
    </source>
</evidence>
<evidence type="ECO:0000259" key="6">
    <source>
        <dbReference type="PROSITE" id="PS50255"/>
    </source>
</evidence>
<dbReference type="InterPro" id="IPR037458">
    <property type="entry name" value="L-MDH/L-LDH_FMN-bd"/>
</dbReference>
<evidence type="ECO:0000256" key="3">
    <source>
        <dbReference type="ARBA" id="ARBA00022723"/>
    </source>
</evidence>
<dbReference type="PROSITE" id="PS51349">
    <property type="entry name" value="FMN_HYDROXY_ACID_DH_2"/>
    <property type="match status" value="1"/>
</dbReference>
<dbReference type="Pfam" id="PF01070">
    <property type="entry name" value="FMN_dh"/>
    <property type="match status" value="1"/>
</dbReference>
<name>A0A834SAW4_9PLEO</name>
<evidence type="ECO:0000259" key="7">
    <source>
        <dbReference type="PROSITE" id="PS51349"/>
    </source>
</evidence>
<dbReference type="InterPro" id="IPR001199">
    <property type="entry name" value="Cyt_B5-like_heme/steroid-bd"/>
</dbReference>
<dbReference type="InterPro" id="IPR008259">
    <property type="entry name" value="FMN_hydac_DH_AS"/>
</dbReference>
<dbReference type="Pfam" id="PF00173">
    <property type="entry name" value="Cyt-b5"/>
    <property type="match status" value="1"/>
</dbReference>
<comment type="caution">
    <text evidence="8">The sequence shown here is derived from an EMBL/GenBank/DDBJ whole genome shotgun (WGS) entry which is preliminary data.</text>
</comment>
<dbReference type="GO" id="GO:0046872">
    <property type="term" value="F:metal ion binding"/>
    <property type="evidence" value="ECO:0007669"/>
    <property type="project" value="UniProtKB-KW"/>
</dbReference>
<evidence type="ECO:0000256" key="2">
    <source>
        <dbReference type="ARBA" id="ARBA00022617"/>
    </source>
</evidence>
<keyword evidence="2" id="KW-0349">Heme</keyword>
<dbReference type="EMBL" id="NQIK02000001">
    <property type="protein sequence ID" value="KAF7579223.1"/>
    <property type="molecule type" value="Genomic_DNA"/>
</dbReference>
<keyword evidence="3" id="KW-0479">Metal-binding</keyword>
<evidence type="ECO:0000256" key="5">
    <source>
        <dbReference type="ARBA" id="ARBA00023004"/>
    </source>
</evidence>
<dbReference type="AlphaFoldDB" id="A0A834SAW4"/>
<dbReference type="SUPFAM" id="SSF55856">
    <property type="entry name" value="Cytochrome b5-like heme/steroid binding domain"/>
    <property type="match status" value="1"/>
</dbReference>
<dbReference type="InterPro" id="IPR036400">
    <property type="entry name" value="Cyt_B5-like_heme/steroid_sf"/>
</dbReference>
<dbReference type="Proteomes" id="UP000245464">
    <property type="component" value="Chromosome 1"/>
</dbReference>
<keyword evidence="5" id="KW-0408">Iron</keyword>
<dbReference type="PROSITE" id="PS50255">
    <property type="entry name" value="CYTOCHROME_B5_2"/>
    <property type="match status" value="1"/>
</dbReference>
<gene>
    <name evidence="8" type="ORF">PtrM4_034630</name>
</gene>
<dbReference type="PROSITE" id="PS00191">
    <property type="entry name" value="CYTOCHROME_B5_1"/>
    <property type="match status" value="1"/>
</dbReference>
<dbReference type="PANTHER" id="PTHR10578">
    <property type="entry name" value="S -2-HYDROXY-ACID OXIDASE-RELATED"/>
    <property type="match status" value="1"/>
</dbReference>
<reference evidence="8 9" key="1">
    <citation type="journal article" date="2018" name="BMC Genomics">
        <title>Comparative genomics of the wheat fungal pathogen Pyrenophora tritici-repentis reveals chromosomal variations and genome plasticity.</title>
        <authorList>
            <person name="Moolhuijzen P."/>
            <person name="See P.T."/>
            <person name="Hane J.K."/>
            <person name="Shi G."/>
            <person name="Liu Z."/>
            <person name="Oliver R.P."/>
            <person name="Moffat C.S."/>
        </authorList>
    </citation>
    <scope>NUCLEOTIDE SEQUENCE [LARGE SCALE GENOMIC DNA]</scope>
    <source>
        <strain evidence="8">M4</strain>
    </source>
</reference>
<dbReference type="GeneID" id="6347272"/>
<dbReference type="InterPro" id="IPR000262">
    <property type="entry name" value="FMN-dep_DH"/>
</dbReference>
<keyword evidence="4" id="KW-0560">Oxidoreductase</keyword>
<evidence type="ECO:0000313" key="9">
    <source>
        <dbReference type="Proteomes" id="UP000245464"/>
    </source>
</evidence>
<dbReference type="PANTHER" id="PTHR10578:SF104">
    <property type="entry name" value="CYTOCHROME B2, MITOCHONDRIAL-RELATED"/>
    <property type="match status" value="1"/>
</dbReference>
<protein>
    <submittedName>
        <fullName evidence="8">LldD, L-lactate dehydrogenase (FMN-dependent) and related alpha-hydroxy acid dehydrogenase</fullName>
    </submittedName>
</protein>
<dbReference type="GO" id="GO:0020037">
    <property type="term" value="F:heme binding"/>
    <property type="evidence" value="ECO:0007669"/>
    <property type="project" value="InterPro"/>
</dbReference>
<comment type="cofactor">
    <cofactor evidence="1">
        <name>FMN</name>
        <dbReference type="ChEBI" id="CHEBI:58210"/>
    </cofactor>
</comment>
<sequence>MSRVDGAEVAKHNTKKDCWIVLDSKAYNVTDFLLEHPGGAPIILKNAGSDATAEFEKYHPLSYLEDYLPKDACLGPVDPNTFGHLRQVKSQESTKPSNTDPNSNEIPHASLCVSATDFEAVAKAVIPHKSYVYASGSANTGASIKGNIDDWGRINFRPRVMRDVGEVDTRREIFGHGSPYPFYICPMGTMGAIHPGAEPEMIRGAVRKGVHTVVSTASSKSSEQIMQSYKDEQERLGHGSPTQLFYQYYMPVDRKKAIELLHIVKRCGYKGLWITVDAPILGKRTADRYLQAEEAFAVGLAEESTADWEAGGDNAFAPAMGGRPVQGQLSPHLSWADLEWIRKEWDGHIVLKGLQCAEDAKLAMDYGCDGILLSNHGGRQLHTAPSALMTLLEIRTYCPEVLGKLEVFLDGGLRDGNDVLKALCLGATAVGVGRPFLYALGAYGSKGVERCVDILAEEVQTGMRLLGITSLDQLSPIFFLIYIRDLFPALQSFQLSYIDDLSLTTSSTSLKKNTRALQKEIATLFAKGEQLDIIFDTSKTELIHFTAKKERIERALILPNNDRIEHKDTVKWLGIYLDNRLSFKSHVSIRVSQARQAFYRLGRLANIELGLSTHAIRQLYLVLVGFALTSLAYLGTEINKIQKTEQLMEYKRYTDRPTKNRSSYSRIFKLNTHTTIKVPKGTPREISSAFYSLKLGHGYFNSYFKRFNKRDCNLCICYKPQTPQHLLLDCKQYKTHRNTLKESIPHRPITLPLLLQTKTGIKATLAFIASNGIGTRKWHLGQTTEQTDTV</sequence>
<dbReference type="CDD" id="cd02922">
    <property type="entry name" value="FCB2_FMN"/>
    <property type="match status" value="1"/>
</dbReference>
<dbReference type="GO" id="GO:0016491">
    <property type="term" value="F:oxidoreductase activity"/>
    <property type="evidence" value="ECO:0007669"/>
    <property type="project" value="UniProtKB-KW"/>
</dbReference>
<accession>A0A834SAW4</accession>
<dbReference type="RefSeq" id="XP_001939317.2">
    <property type="nucleotide sequence ID" value="XM_001939282.2"/>
</dbReference>
<organism evidence="8 9">
    <name type="scientific">Pyrenophora tritici-repentis</name>
    <dbReference type="NCBI Taxonomy" id="45151"/>
    <lineage>
        <taxon>Eukaryota</taxon>
        <taxon>Fungi</taxon>
        <taxon>Dikarya</taxon>
        <taxon>Ascomycota</taxon>
        <taxon>Pezizomycotina</taxon>
        <taxon>Dothideomycetes</taxon>
        <taxon>Pleosporomycetidae</taxon>
        <taxon>Pleosporales</taxon>
        <taxon>Pleosporineae</taxon>
        <taxon>Pleosporaceae</taxon>
        <taxon>Pyrenophora</taxon>
    </lineage>
</organism>
<dbReference type="Gene3D" id="3.10.120.10">
    <property type="entry name" value="Cytochrome b5-like heme/steroid binding domain"/>
    <property type="match status" value="1"/>
</dbReference>
<dbReference type="KEGG" id="ptrr:6347272"/>
<dbReference type="InterPro" id="IPR018506">
    <property type="entry name" value="Cyt_B5_heme-BS"/>
</dbReference>
<proteinExistence type="predicted"/>
<dbReference type="Gene3D" id="3.20.20.70">
    <property type="entry name" value="Aldolase class I"/>
    <property type="match status" value="1"/>
</dbReference>
<dbReference type="SMART" id="SM01117">
    <property type="entry name" value="Cyt-b5"/>
    <property type="match status" value="1"/>
</dbReference>
<dbReference type="PROSITE" id="PS00557">
    <property type="entry name" value="FMN_HYDROXY_ACID_DH_1"/>
    <property type="match status" value="1"/>
</dbReference>
<dbReference type="SUPFAM" id="SSF51395">
    <property type="entry name" value="FMN-linked oxidoreductases"/>
    <property type="match status" value="1"/>
</dbReference>
<dbReference type="InterPro" id="IPR037396">
    <property type="entry name" value="FMN_HAD"/>
</dbReference>